<dbReference type="PRINTS" id="PR00633">
    <property type="entry name" value="RCCNDNSATION"/>
</dbReference>
<dbReference type="InterPro" id="IPR051553">
    <property type="entry name" value="Ran_GTPase-activating"/>
</dbReference>
<feature type="domain" description="RCC1-like" evidence="4">
    <location>
        <begin position="917"/>
        <end position="1367"/>
    </location>
</feature>
<keyword evidence="2" id="KW-0677">Repeat</keyword>
<dbReference type="PANTHER" id="PTHR45982">
    <property type="entry name" value="REGULATOR OF CHROMOSOME CONDENSATION"/>
    <property type="match status" value="1"/>
</dbReference>
<keyword evidence="1" id="KW-0344">Guanine-nucleotide releasing factor</keyword>
<dbReference type="Proteomes" id="UP001067231">
    <property type="component" value="Unassembled WGS sequence"/>
</dbReference>
<dbReference type="SUPFAM" id="SSF50985">
    <property type="entry name" value="RCC1/BLIP-II"/>
    <property type="match status" value="1"/>
</dbReference>
<dbReference type="EMBL" id="JAPCXC010000004">
    <property type="protein sequence ID" value="KAJ1613099.1"/>
    <property type="molecule type" value="Genomic_DNA"/>
</dbReference>
<dbReference type="Pfam" id="PF25390">
    <property type="entry name" value="WD40_RLD"/>
    <property type="match status" value="1"/>
</dbReference>
<evidence type="ECO:0000259" key="4">
    <source>
        <dbReference type="Pfam" id="PF25390"/>
    </source>
</evidence>
<evidence type="ECO:0000313" key="5">
    <source>
        <dbReference type="EMBL" id="KAJ1613099.1"/>
    </source>
</evidence>
<dbReference type="InterPro" id="IPR000408">
    <property type="entry name" value="Reg_chr_condens"/>
</dbReference>
<gene>
    <name evidence="5" type="ORF">OJ253_378</name>
</gene>
<reference evidence="5" key="1">
    <citation type="submission" date="2022-10" db="EMBL/GenBank/DDBJ databases">
        <title>Adaptive evolution leads to modifications in subtelomeric GC content in a zoonotic Cryptosporidium species.</title>
        <authorList>
            <person name="Li J."/>
            <person name="Feng Y."/>
            <person name="Xiao L."/>
        </authorList>
    </citation>
    <scope>NUCLEOTIDE SEQUENCE</scope>
    <source>
        <strain evidence="5">33844</strain>
    </source>
</reference>
<dbReference type="OrthoDB" id="10256179at2759"/>
<dbReference type="InterPro" id="IPR009091">
    <property type="entry name" value="RCC1/BLIP-II"/>
</dbReference>
<comment type="caution">
    <text evidence="5">The sequence shown here is derived from an EMBL/GenBank/DDBJ whole genome shotgun (WGS) entry which is preliminary data.</text>
</comment>
<dbReference type="Gene3D" id="2.130.10.30">
    <property type="entry name" value="Regulator of chromosome condensation 1/beta-lactamase-inhibitor protein II"/>
    <property type="match status" value="2"/>
</dbReference>
<sequence>MNRIRNAVRLRRRGSSEMVGGKVIGESGLQVGNVESIGIVGKVNSSGAKVPEILSHFPDLYVESSTGIPASGGIGQMICGTISSYFEDTWNKTMGEMKQNRSRSASSVSCDLGLGVHLVREWHRLWIVRSFLAFAWESYLEDLITLSEQLSRDYLTLPSYGSGLNDIGKIPLGEILCIVTSSKMASSEKSSPSIPFSTIQGKMIIKKSLSLNSKIHWKTPPPNTVAKFHIFQDQKRIFKQSVTHVESGDSFYISLNVDNPGVLWKNSFLDLTPKEFQDLQILASSIRVLRKEETAKLTLDGKKSLVIKLLHWYRETKQLIDYGGRFVECRYFIVKEDFRLVAPQMHGKAINVEYYITSDESKKRRLFSGQTYISNGSYSSPMMEAVMRGNGKVVIYMNKELAQFELGVLRRHSENSKFANCLGSILTGMSSGKTYFLHLEIPSIEREVQDFQKREHEKALLFRHILQNRRHFEGRLQILRDLKSFGYLVVSTLALRDGESVVVENIYIKEIGYDPILLEELKVKLESHLLGNNLFEVPFVIFEFEGRTRAHTQVFMVSPCIRNYNELLFYSHFGWLNREHIRARKFRIHPNENYSRRIFGGTEEIVKHDCEIIEQFQMGISHYAKGVSLLIELGDFYFYLDEGIIDDLRDNRSIYFLEEEFELLSKVSEGGLSLYFHVLRTCFYIFNESYGEGVPDLNQESLYNLNTHAKEWSSCLRFPKLRELLRLETKKRAGSVYFNIIGLLTQLLLEIHLEERVEGRLVEDLLNKVRESMRHASIQVILLDYLVTWILFNVSIFKVCKKDIPLNVGASFQNILIYHRICRQFLQNKNNQVPVQRGVSCGKFTLSGVLNSTLPMTIISIREEEKNREGFFQHLTRFYIFEKMSQLLVSPADVDGHMDENLSYFNLLRDEPVLEFLSIGQNKSGILGLGPPRIQLFSDLECNLYPKLIDFNRMYSMSGVEEDRSKCIQKVVIPDESFLLKGIAAIAYGVDHMVVLGKEGGVLTWGGNSSGQCCQEKKQVGRVDLGDRVDGVFKGLIKRIEDHVNIIPYPLQKFCFSSLHERILICKVECGAYFTLALDSNGSLFSWGQGRDGCLGTRSYDDSFVPHRIEMESRVKSFSAGMFHSAAIDEESRLFVWGSNEFGQLGTDMYTDDKSLNYPLRISISLSRAGERSSRLTITSLRQDLEGGIKWKSVSLGETHSIALDTEGVVWVWGQNNLKQLTAVPEMLDTEFILEHGRVSSDYFRKLGSQVIFPTPLVSTERMVVFESRKIGMIFSGGAACCAIDQEGKPWIWGLSFVGIDHHNSTSIFSRRQGPRAGDHGGLREFELPTRVFRNITPDDDSIRMVRFGKGNNNISMISRLGRCYLWLENKELVTDQMRYSNTHNCFILENLQIMSIRDNQSNSSWYRSILDVALLSDSIIFVTKKANRSKHK</sequence>
<dbReference type="PROSITE" id="PS50012">
    <property type="entry name" value="RCC1_3"/>
    <property type="match status" value="2"/>
</dbReference>
<feature type="repeat" description="RCC1" evidence="3">
    <location>
        <begin position="1082"/>
        <end position="1131"/>
    </location>
</feature>
<evidence type="ECO:0000256" key="3">
    <source>
        <dbReference type="PROSITE-ProRule" id="PRU00235"/>
    </source>
</evidence>
<dbReference type="PANTHER" id="PTHR45982:SF1">
    <property type="entry name" value="REGULATOR OF CHROMOSOME CONDENSATION"/>
    <property type="match status" value="1"/>
</dbReference>
<dbReference type="PROSITE" id="PS00626">
    <property type="entry name" value="RCC1_2"/>
    <property type="match status" value="1"/>
</dbReference>
<dbReference type="InterPro" id="IPR058923">
    <property type="entry name" value="RCC1-like_dom"/>
</dbReference>
<evidence type="ECO:0000256" key="1">
    <source>
        <dbReference type="ARBA" id="ARBA00022658"/>
    </source>
</evidence>
<feature type="repeat" description="RCC1" evidence="3">
    <location>
        <begin position="1132"/>
        <end position="1207"/>
    </location>
</feature>
<organism evidence="5">
    <name type="scientific">Cryptosporidium canis</name>
    <dbReference type="NCBI Taxonomy" id="195482"/>
    <lineage>
        <taxon>Eukaryota</taxon>
        <taxon>Sar</taxon>
        <taxon>Alveolata</taxon>
        <taxon>Apicomplexa</taxon>
        <taxon>Conoidasida</taxon>
        <taxon>Coccidia</taxon>
        <taxon>Eucoccidiorida</taxon>
        <taxon>Eimeriorina</taxon>
        <taxon>Cryptosporidiidae</taxon>
        <taxon>Cryptosporidium</taxon>
    </lineage>
</organism>
<proteinExistence type="predicted"/>
<protein>
    <submittedName>
        <fullName evidence="5">RCC1 domain-containing protein</fullName>
    </submittedName>
</protein>
<accession>A0A9D5DJ84</accession>
<name>A0A9D5DJ84_9CRYT</name>
<evidence type="ECO:0000256" key="2">
    <source>
        <dbReference type="ARBA" id="ARBA00022737"/>
    </source>
</evidence>